<sequence>MLGLPGFIWKLIALGLIWAYLHHFVAGFRHLWMDTHHEQTSKEFGRQTAVAVLVLSFGLTAVLGAKLFGIY</sequence>
<keyword evidence="5 8" id="KW-1133">Transmembrane helix</keyword>
<evidence type="ECO:0000256" key="6">
    <source>
        <dbReference type="ARBA" id="ARBA00023004"/>
    </source>
</evidence>
<dbReference type="GO" id="GO:0016020">
    <property type="term" value="C:membrane"/>
    <property type="evidence" value="ECO:0007669"/>
    <property type="project" value="UniProtKB-SubCell"/>
</dbReference>
<comment type="subcellular location">
    <subcellularLocation>
        <location evidence="1">Membrane</location>
    </subcellularLocation>
</comment>
<gene>
    <name evidence="9" type="ORF">GALL_536760</name>
</gene>
<dbReference type="Pfam" id="PF01127">
    <property type="entry name" value="Sdh_cyt"/>
    <property type="match status" value="1"/>
</dbReference>
<evidence type="ECO:0000256" key="7">
    <source>
        <dbReference type="ARBA" id="ARBA00023136"/>
    </source>
</evidence>
<keyword evidence="3 8" id="KW-0812">Transmembrane</keyword>
<keyword evidence="4" id="KW-0479">Metal-binding</keyword>
<organism evidence="9">
    <name type="scientific">mine drainage metagenome</name>
    <dbReference type="NCBI Taxonomy" id="410659"/>
    <lineage>
        <taxon>unclassified sequences</taxon>
        <taxon>metagenomes</taxon>
        <taxon>ecological metagenomes</taxon>
    </lineage>
</organism>
<evidence type="ECO:0000256" key="1">
    <source>
        <dbReference type="ARBA" id="ARBA00004370"/>
    </source>
</evidence>
<evidence type="ECO:0000313" key="9">
    <source>
        <dbReference type="EMBL" id="OIQ64771.1"/>
    </source>
</evidence>
<comment type="caution">
    <text evidence="9">The sequence shown here is derived from an EMBL/GenBank/DDBJ whole genome shotgun (WGS) entry which is preliminary data.</text>
</comment>
<evidence type="ECO:0000256" key="5">
    <source>
        <dbReference type="ARBA" id="ARBA00022989"/>
    </source>
</evidence>
<dbReference type="InterPro" id="IPR000701">
    <property type="entry name" value="SuccDH_FuR_B_TM-su"/>
</dbReference>
<evidence type="ECO:0000256" key="3">
    <source>
        <dbReference type="ARBA" id="ARBA00022692"/>
    </source>
</evidence>
<dbReference type="Gene3D" id="1.20.1300.10">
    <property type="entry name" value="Fumarate reductase/succinate dehydrogenase, transmembrane subunit"/>
    <property type="match status" value="1"/>
</dbReference>
<evidence type="ECO:0000256" key="4">
    <source>
        <dbReference type="ARBA" id="ARBA00022723"/>
    </source>
</evidence>
<accession>A0A1J5PHL8</accession>
<name>A0A1J5PHL8_9ZZZZ</name>
<dbReference type="EMBL" id="MLJW01007850">
    <property type="protein sequence ID" value="OIQ64771.1"/>
    <property type="molecule type" value="Genomic_DNA"/>
</dbReference>
<dbReference type="SUPFAM" id="SSF81343">
    <property type="entry name" value="Fumarate reductase respiratory complex transmembrane subunits"/>
    <property type="match status" value="1"/>
</dbReference>
<keyword evidence="2" id="KW-0349">Heme</keyword>
<evidence type="ECO:0000256" key="8">
    <source>
        <dbReference type="SAM" id="Phobius"/>
    </source>
</evidence>
<proteinExistence type="predicted"/>
<dbReference type="InterPro" id="IPR034804">
    <property type="entry name" value="SQR/QFR_C/D"/>
</dbReference>
<dbReference type="AlphaFoldDB" id="A0A1J5PHL8"/>
<feature type="transmembrane region" description="Helical" evidence="8">
    <location>
        <begin position="6"/>
        <end position="28"/>
    </location>
</feature>
<reference evidence="9" key="1">
    <citation type="submission" date="2016-10" db="EMBL/GenBank/DDBJ databases">
        <title>Sequence of Gallionella enrichment culture.</title>
        <authorList>
            <person name="Poehlein A."/>
            <person name="Muehling M."/>
            <person name="Daniel R."/>
        </authorList>
    </citation>
    <scope>NUCLEOTIDE SEQUENCE</scope>
</reference>
<keyword evidence="7 8" id="KW-0472">Membrane</keyword>
<protein>
    <submittedName>
        <fullName evidence="9">Succinate dehydrogenase/fumarate reductase transmembrane subunit</fullName>
    </submittedName>
</protein>
<keyword evidence="6" id="KW-0408">Iron</keyword>
<feature type="transmembrane region" description="Helical" evidence="8">
    <location>
        <begin position="49"/>
        <end position="70"/>
    </location>
</feature>
<evidence type="ECO:0000256" key="2">
    <source>
        <dbReference type="ARBA" id="ARBA00022617"/>
    </source>
</evidence>
<dbReference type="GO" id="GO:0046872">
    <property type="term" value="F:metal ion binding"/>
    <property type="evidence" value="ECO:0007669"/>
    <property type="project" value="UniProtKB-KW"/>
</dbReference>